<comment type="caution">
    <text evidence="1">The sequence shown here is derived from an EMBL/GenBank/DDBJ whole genome shotgun (WGS) entry which is preliminary data.</text>
</comment>
<protein>
    <submittedName>
        <fullName evidence="1">Uncharacterized protein</fullName>
    </submittedName>
</protein>
<reference evidence="2" key="1">
    <citation type="journal article" date="2019" name="Int. J. Syst. Evol. Microbiol.">
        <title>The Global Catalogue of Microorganisms (GCM) 10K type strain sequencing project: providing services to taxonomists for standard genome sequencing and annotation.</title>
        <authorList>
            <consortium name="The Broad Institute Genomics Platform"/>
            <consortium name="The Broad Institute Genome Sequencing Center for Infectious Disease"/>
            <person name="Wu L."/>
            <person name="Ma J."/>
        </authorList>
    </citation>
    <scope>NUCLEOTIDE SEQUENCE [LARGE SCALE GENOMIC DNA]</scope>
    <source>
        <strain evidence="2">CGMCC 1.12851</strain>
    </source>
</reference>
<evidence type="ECO:0000313" key="2">
    <source>
        <dbReference type="Proteomes" id="UP000614261"/>
    </source>
</evidence>
<evidence type="ECO:0000313" key="1">
    <source>
        <dbReference type="EMBL" id="GGB54655.1"/>
    </source>
</evidence>
<dbReference type="RefSeq" id="WP_188512909.1">
    <property type="nucleotide sequence ID" value="NZ_BMGD01000001.1"/>
</dbReference>
<dbReference type="EMBL" id="BMGD01000001">
    <property type="protein sequence ID" value="GGB54655.1"/>
    <property type="molecule type" value="Genomic_DNA"/>
</dbReference>
<accession>A0ABQ1IZ54</accession>
<proteinExistence type="predicted"/>
<name>A0ABQ1IZ54_9SPHN</name>
<sequence>MKVNVEVDCSPEEMRRFLGLPDVSDVNKTYVDGVVNAMKGTSNVDQLQTMAKNIAPMGEMGLRFFQQIMEAAASGASGKPKSGS</sequence>
<dbReference type="Pfam" id="PF20099">
    <property type="entry name" value="DUF6489"/>
    <property type="match status" value="1"/>
</dbReference>
<gene>
    <name evidence="1" type="ORF">GCM10010833_06660</name>
</gene>
<dbReference type="InterPro" id="IPR045502">
    <property type="entry name" value="DUF6489"/>
</dbReference>
<organism evidence="1 2">
    <name type="scientific">Blastomonas aquatica</name>
    <dbReference type="NCBI Taxonomy" id="1510276"/>
    <lineage>
        <taxon>Bacteria</taxon>
        <taxon>Pseudomonadati</taxon>
        <taxon>Pseudomonadota</taxon>
        <taxon>Alphaproteobacteria</taxon>
        <taxon>Sphingomonadales</taxon>
        <taxon>Sphingomonadaceae</taxon>
        <taxon>Blastomonas</taxon>
    </lineage>
</organism>
<keyword evidence="2" id="KW-1185">Reference proteome</keyword>
<dbReference type="Proteomes" id="UP000614261">
    <property type="component" value="Unassembled WGS sequence"/>
</dbReference>